<name>A0A0H3PL69_ECO5C</name>
<protein>
    <submittedName>
        <fullName evidence="1">Uncharacterized protein</fullName>
    </submittedName>
</protein>
<dbReference type="BioCyc" id="ECOL478008-HMP:G76-483439-MONOMER"/>
<dbReference type="EMBL" id="ABHU01000017">
    <property type="protein sequence ID" value="EDU89845.1"/>
    <property type="molecule type" value="Genomic_DNA"/>
</dbReference>
<organism evidence="1 2">
    <name type="scientific">Escherichia coli O157:H7 (strain EC869)</name>
    <dbReference type="NCBI Taxonomy" id="478008"/>
    <lineage>
        <taxon>Bacteria</taxon>
        <taxon>Pseudomonadati</taxon>
        <taxon>Pseudomonadota</taxon>
        <taxon>Gammaproteobacteria</taxon>
        <taxon>Enterobacterales</taxon>
        <taxon>Enterobacteriaceae</taxon>
        <taxon>Escherichia</taxon>
    </lineage>
</organism>
<gene>
    <name evidence="1" type="ORF">ECH7EC869_1905</name>
</gene>
<reference evidence="1 2" key="1">
    <citation type="journal article" date="2011" name="Appl. Environ. Microbiol.">
        <title>Genome signatures of Escherichia coli O157:H7 isolates from the bovine host reservoir.</title>
        <authorList>
            <person name="Eppinger M."/>
            <person name="Mammel M.K."/>
            <person name="Leclerc J.E."/>
            <person name="Ravel J."/>
            <person name="Cebula T.A."/>
        </authorList>
    </citation>
    <scope>NUCLEOTIDE SEQUENCE [LARGE SCALE GENOMIC DNA]</scope>
    <source>
        <strain evidence="1 2">EC869</strain>
    </source>
</reference>
<comment type="caution">
    <text evidence="1">The sequence shown here is derived from an EMBL/GenBank/DDBJ whole genome shotgun (WGS) entry which is preliminary data.</text>
</comment>
<evidence type="ECO:0000313" key="1">
    <source>
        <dbReference type="EMBL" id="EDU89845.1"/>
    </source>
</evidence>
<accession>A0A0H3PL69</accession>
<dbReference type="AlphaFoldDB" id="A0A0H3PL69"/>
<proteinExistence type="predicted"/>
<dbReference type="Proteomes" id="UP000004641">
    <property type="component" value="Unassembled WGS sequence"/>
</dbReference>
<evidence type="ECO:0000313" key="2">
    <source>
        <dbReference type="Proteomes" id="UP000004641"/>
    </source>
</evidence>
<sequence>MDIKKIKCADNDATSVVGGNMQIVVICLHCILRSVSYQT</sequence>